<keyword evidence="2" id="KW-1185">Reference proteome</keyword>
<dbReference type="Proteomes" id="UP001228049">
    <property type="component" value="Unassembled WGS sequence"/>
</dbReference>
<dbReference type="EMBL" id="JASDAP010000028">
    <property type="protein sequence ID" value="KAK1876617.1"/>
    <property type="molecule type" value="Genomic_DNA"/>
</dbReference>
<evidence type="ECO:0000313" key="1">
    <source>
        <dbReference type="EMBL" id="KAK1876617.1"/>
    </source>
</evidence>
<protein>
    <submittedName>
        <fullName evidence="1">Ribonucleoside-diphosphate reductase subunit alpha</fullName>
    </submittedName>
</protein>
<dbReference type="AlphaFoldDB" id="A0AAD9B4L7"/>
<proteinExistence type="predicted"/>
<sequence>MGVQHIDYQSYPVYSRARSSLDRADKALGSWHTSTFSLRGPSKAVPVSTFRRHHSIPVLAPPCECEQ</sequence>
<organism evidence="1 2">
    <name type="scientific">Dissostichus eleginoides</name>
    <name type="common">Patagonian toothfish</name>
    <name type="synonym">Dissostichus amissus</name>
    <dbReference type="NCBI Taxonomy" id="100907"/>
    <lineage>
        <taxon>Eukaryota</taxon>
        <taxon>Metazoa</taxon>
        <taxon>Chordata</taxon>
        <taxon>Craniata</taxon>
        <taxon>Vertebrata</taxon>
        <taxon>Euteleostomi</taxon>
        <taxon>Actinopterygii</taxon>
        <taxon>Neopterygii</taxon>
        <taxon>Teleostei</taxon>
        <taxon>Neoteleostei</taxon>
        <taxon>Acanthomorphata</taxon>
        <taxon>Eupercaria</taxon>
        <taxon>Perciformes</taxon>
        <taxon>Notothenioidei</taxon>
        <taxon>Nototheniidae</taxon>
        <taxon>Dissostichus</taxon>
    </lineage>
</organism>
<name>A0AAD9B4L7_DISEL</name>
<gene>
    <name evidence="1" type="ORF">KUDE01_001940</name>
</gene>
<evidence type="ECO:0000313" key="2">
    <source>
        <dbReference type="Proteomes" id="UP001228049"/>
    </source>
</evidence>
<comment type="caution">
    <text evidence="1">The sequence shown here is derived from an EMBL/GenBank/DDBJ whole genome shotgun (WGS) entry which is preliminary data.</text>
</comment>
<accession>A0AAD9B4L7</accession>
<reference evidence="1" key="1">
    <citation type="submission" date="2023-04" db="EMBL/GenBank/DDBJ databases">
        <title>Chromosome-level genome of Chaenocephalus aceratus.</title>
        <authorList>
            <person name="Park H."/>
        </authorList>
    </citation>
    <scope>NUCLEOTIDE SEQUENCE</scope>
    <source>
        <strain evidence="1">DE</strain>
        <tissue evidence="1">Muscle</tissue>
    </source>
</reference>